<dbReference type="RefSeq" id="WP_197961216.1">
    <property type="nucleotide sequence ID" value="NZ_JACCHP010000012.1"/>
</dbReference>
<comment type="caution">
    <text evidence="1">The sequence shown here is derived from an EMBL/GenBank/DDBJ whole genome shotgun (WGS) entry which is preliminary data.</text>
</comment>
<accession>A0ABS0PSR6</accession>
<dbReference type="EMBL" id="JACCHP010000012">
    <property type="protein sequence ID" value="MBH5400016.1"/>
    <property type="molecule type" value="Genomic_DNA"/>
</dbReference>
<name>A0ABS0PSR6_9BRAD</name>
<reference evidence="1 2" key="1">
    <citation type="submission" date="2020-07" db="EMBL/GenBank/DDBJ databases">
        <title>Bradyrhizobium diversity isolated from nodules of indigenous legumes of Western Australia.</title>
        <authorList>
            <person name="Klepa M.S."/>
        </authorList>
    </citation>
    <scope>NUCLEOTIDE SEQUENCE [LARGE SCALE GENOMIC DNA]</scope>
    <source>
        <strain evidence="1 2">CNPSo 4010</strain>
    </source>
</reference>
<proteinExistence type="predicted"/>
<organism evidence="1 2">
    <name type="scientific">Bradyrhizobium agreste</name>
    <dbReference type="NCBI Taxonomy" id="2751811"/>
    <lineage>
        <taxon>Bacteria</taxon>
        <taxon>Pseudomonadati</taxon>
        <taxon>Pseudomonadota</taxon>
        <taxon>Alphaproteobacteria</taxon>
        <taxon>Hyphomicrobiales</taxon>
        <taxon>Nitrobacteraceae</taxon>
        <taxon>Bradyrhizobium</taxon>
    </lineage>
</organism>
<keyword evidence="2" id="KW-1185">Reference proteome</keyword>
<evidence type="ECO:0000313" key="1">
    <source>
        <dbReference type="EMBL" id="MBH5400016.1"/>
    </source>
</evidence>
<protein>
    <submittedName>
        <fullName evidence="1">Uncharacterized protein</fullName>
    </submittedName>
</protein>
<gene>
    <name evidence="1" type="ORF">HZZ13_19800</name>
</gene>
<evidence type="ECO:0000313" key="2">
    <source>
        <dbReference type="Proteomes" id="UP000807370"/>
    </source>
</evidence>
<sequence>MFGQPGVEFGQCARMITDLAVENDAARGKSEGPRNLDKLPKDYEALLFGVLCPRLISVARGVLGVELLWSRSLVLWCWRTSAGGLQV</sequence>
<dbReference type="Proteomes" id="UP000807370">
    <property type="component" value="Unassembled WGS sequence"/>
</dbReference>